<dbReference type="VEuPathDB" id="MicrosporidiaDB:H312_02092"/>
<reference evidence="1 2" key="2">
    <citation type="submission" date="2014-03" db="EMBL/GenBank/DDBJ databases">
        <title>The Genome Sequence of Anncaliia algerae insect isolate PRA339.</title>
        <authorList>
            <consortium name="The Broad Institute Genome Sequencing Platform"/>
            <consortium name="The Broad Institute Genome Sequencing Center for Infectious Disease"/>
            <person name="Cuomo C."/>
            <person name="Becnel J."/>
            <person name="Sanscrainte N."/>
            <person name="Walker B."/>
            <person name="Young S.K."/>
            <person name="Zeng Q."/>
            <person name="Gargeya S."/>
            <person name="Fitzgerald M."/>
            <person name="Haas B."/>
            <person name="Abouelleil A."/>
            <person name="Alvarado L."/>
            <person name="Arachchi H.M."/>
            <person name="Berlin A.M."/>
            <person name="Chapman S.B."/>
            <person name="Dewar J."/>
            <person name="Goldberg J."/>
            <person name="Griggs A."/>
            <person name="Gujja S."/>
            <person name="Hansen M."/>
            <person name="Howarth C."/>
            <person name="Imamovic A."/>
            <person name="Larimer J."/>
            <person name="McCowan C."/>
            <person name="Murphy C."/>
            <person name="Neiman D."/>
            <person name="Pearson M."/>
            <person name="Priest M."/>
            <person name="Roberts A."/>
            <person name="Saif S."/>
            <person name="Shea T."/>
            <person name="Sisk P."/>
            <person name="Sykes S."/>
            <person name="Wortman J."/>
            <person name="Nusbaum C."/>
            <person name="Birren B."/>
        </authorList>
    </citation>
    <scope>NUCLEOTIDE SEQUENCE [LARGE SCALE GENOMIC DNA]</scope>
    <source>
        <strain evidence="1 2">PRA339</strain>
    </source>
</reference>
<accession>A0A059F0I2</accession>
<gene>
    <name evidence="1" type="ORF">H312_02092</name>
</gene>
<name>A0A059F0I2_9MICR</name>
<protein>
    <submittedName>
        <fullName evidence="1">Uncharacterized protein</fullName>
    </submittedName>
</protein>
<dbReference type="EMBL" id="KK365178">
    <property type="protein sequence ID" value="KCZ80494.1"/>
    <property type="molecule type" value="Genomic_DNA"/>
</dbReference>
<proteinExistence type="predicted"/>
<keyword evidence="2" id="KW-1185">Reference proteome</keyword>
<dbReference type="HOGENOM" id="CLU_3159842_0_0_1"/>
<organism evidence="1 2">
    <name type="scientific">Anncaliia algerae PRA339</name>
    <dbReference type="NCBI Taxonomy" id="1288291"/>
    <lineage>
        <taxon>Eukaryota</taxon>
        <taxon>Fungi</taxon>
        <taxon>Fungi incertae sedis</taxon>
        <taxon>Microsporidia</taxon>
        <taxon>Tubulinosematoidea</taxon>
        <taxon>Tubulinosematidae</taxon>
        <taxon>Anncaliia</taxon>
    </lineage>
</organism>
<evidence type="ECO:0000313" key="2">
    <source>
        <dbReference type="Proteomes" id="UP000030655"/>
    </source>
</evidence>
<dbReference type="OrthoDB" id="10062329at2759"/>
<sequence length="48" mass="5567">MLNFKYKSQHVRIPINRTDSICIIEFDDEVTRAFAKVIPNKGAAQLFQ</sequence>
<evidence type="ECO:0000313" key="1">
    <source>
        <dbReference type="EMBL" id="KCZ80494.1"/>
    </source>
</evidence>
<reference evidence="2" key="1">
    <citation type="submission" date="2013-02" db="EMBL/GenBank/DDBJ databases">
        <authorList>
            <consortium name="The Broad Institute Genome Sequencing Platform"/>
            <person name="Cuomo C."/>
            <person name="Becnel J."/>
            <person name="Sanscrainte N."/>
            <person name="Walker B."/>
            <person name="Young S.K."/>
            <person name="Zeng Q."/>
            <person name="Gargeya S."/>
            <person name="Fitzgerald M."/>
            <person name="Haas B."/>
            <person name="Abouelleil A."/>
            <person name="Alvarado L."/>
            <person name="Arachchi H.M."/>
            <person name="Berlin A.M."/>
            <person name="Chapman S.B."/>
            <person name="Dewar J."/>
            <person name="Goldberg J."/>
            <person name="Griggs A."/>
            <person name="Gujja S."/>
            <person name="Hansen M."/>
            <person name="Howarth C."/>
            <person name="Imamovic A."/>
            <person name="Larimer J."/>
            <person name="McCowan C."/>
            <person name="Murphy C."/>
            <person name="Neiman D."/>
            <person name="Pearson M."/>
            <person name="Priest M."/>
            <person name="Roberts A."/>
            <person name="Saif S."/>
            <person name="Shea T."/>
            <person name="Sisk P."/>
            <person name="Sykes S."/>
            <person name="Wortman J."/>
            <person name="Nusbaum C."/>
            <person name="Birren B."/>
        </authorList>
    </citation>
    <scope>NUCLEOTIDE SEQUENCE [LARGE SCALE GENOMIC DNA]</scope>
    <source>
        <strain evidence="2">PRA339</strain>
    </source>
</reference>
<dbReference type="Proteomes" id="UP000030655">
    <property type="component" value="Unassembled WGS sequence"/>
</dbReference>
<dbReference type="AlphaFoldDB" id="A0A059F0I2"/>